<accession>D7DL72</accession>
<feature type="binding site" evidence="2">
    <location>
        <position position="260"/>
    </location>
    <ligand>
        <name>substrate</name>
    </ligand>
</feature>
<feature type="binding site" evidence="2">
    <location>
        <position position="43"/>
    </location>
    <ligand>
        <name>Mg(2+)</name>
        <dbReference type="ChEBI" id="CHEBI:18420"/>
        <label>2</label>
    </ligand>
</feature>
<feature type="binding site" evidence="2">
    <location>
        <begin position="117"/>
        <end position="118"/>
    </location>
    <ligand>
        <name>ATP</name>
        <dbReference type="ChEBI" id="CHEBI:30616"/>
    </ligand>
</feature>
<dbReference type="PANTHER" id="PTHR30270">
    <property type="entry name" value="THIAMINE-MONOPHOSPHATE KINASE"/>
    <property type="match status" value="1"/>
</dbReference>
<organism evidence="5 6">
    <name type="scientific">Methylotenera versatilis (strain 301)</name>
    <dbReference type="NCBI Taxonomy" id="666681"/>
    <lineage>
        <taxon>Bacteria</taxon>
        <taxon>Pseudomonadati</taxon>
        <taxon>Pseudomonadota</taxon>
        <taxon>Betaproteobacteria</taxon>
        <taxon>Nitrosomonadales</taxon>
        <taxon>Methylophilaceae</taxon>
        <taxon>Methylotenera</taxon>
    </lineage>
</organism>
<dbReference type="GO" id="GO:0009229">
    <property type="term" value="P:thiamine diphosphate biosynthetic process"/>
    <property type="evidence" value="ECO:0007669"/>
    <property type="project" value="UniProtKB-UniRule"/>
</dbReference>
<reference evidence="6" key="1">
    <citation type="submission" date="2010-05" db="EMBL/GenBank/DDBJ databases">
        <title>Complete sequence of Methylotenera sp. 301.</title>
        <authorList>
            <person name="Lucas S."/>
            <person name="Copeland A."/>
            <person name="Lapidus A."/>
            <person name="Cheng J.-F."/>
            <person name="Bruce D."/>
            <person name="Goodwin L."/>
            <person name="Pitluck S."/>
            <person name="Clum A."/>
            <person name="Land M."/>
            <person name="Hauser L."/>
            <person name="Kyrpides N."/>
            <person name="Ivanova N."/>
            <person name="Chistoservova L."/>
            <person name="Kalyuzhnaya M."/>
            <person name="Woyke T."/>
        </authorList>
    </citation>
    <scope>NUCLEOTIDE SEQUENCE [LARGE SCALE GENOMIC DNA]</scope>
    <source>
        <strain evidence="6">301</strain>
    </source>
</reference>
<dbReference type="Gene3D" id="3.90.650.10">
    <property type="entry name" value="PurM-like C-terminal domain"/>
    <property type="match status" value="1"/>
</dbReference>
<gene>
    <name evidence="2" type="primary">thiL</name>
    <name evidence="5" type="ordered locus">M301_2175</name>
</gene>
<dbReference type="CDD" id="cd02194">
    <property type="entry name" value="ThiL"/>
    <property type="match status" value="1"/>
</dbReference>
<dbReference type="GO" id="GO:0009030">
    <property type="term" value="F:thiamine-phosphate kinase activity"/>
    <property type="evidence" value="ECO:0007669"/>
    <property type="project" value="UniProtKB-UniRule"/>
</dbReference>
<evidence type="ECO:0000256" key="1">
    <source>
        <dbReference type="ARBA" id="ARBA00022977"/>
    </source>
</evidence>
<dbReference type="InterPro" id="IPR016188">
    <property type="entry name" value="PurM-like_N"/>
</dbReference>
<dbReference type="STRING" id="666681.M301_2175"/>
<keyword evidence="1 2" id="KW-0784">Thiamine biosynthesis</keyword>
<evidence type="ECO:0000313" key="5">
    <source>
        <dbReference type="EMBL" id="ADI30543.1"/>
    </source>
</evidence>
<keyword evidence="2 5" id="KW-0418">Kinase</keyword>
<feature type="binding site" evidence="2">
    <location>
        <position position="142"/>
    </location>
    <ligand>
        <name>ATP</name>
        <dbReference type="ChEBI" id="CHEBI:30616"/>
    </ligand>
</feature>
<dbReference type="PIRSF" id="PIRSF005303">
    <property type="entry name" value="Thiam_monoph_kin"/>
    <property type="match status" value="1"/>
</dbReference>
<dbReference type="Gene3D" id="3.30.1330.10">
    <property type="entry name" value="PurM-like, N-terminal domain"/>
    <property type="match status" value="1"/>
</dbReference>
<keyword evidence="2" id="KW-0479">Metal-binding</keyword>
<feature type="binding site" evidence="2">
    <location>
        <position position="207"/>
    </location>
    <ligand>
        <name>Mg(2+)</name>
        <dbReference type="ChEBI" id="CHEBI:18420"/>
        <label>3</label>
    </ligand>
</feature>
<dbReference type="InterPro" id="IPR036676">
    <property type="entry name" value="PurM-like_C_sf"/>
</dbReference>
<keyword evidence="6" id="KW-1185">Reference proteome</keyword>
<comment type="catalytic activity">
    <reaction evidence="2">
        <text>thiamine phosphate + ATP = thiamine diphosphate + ADP</text>
        <dbReference type="Rhea" id="RHEA:15913"/>
        <dbReference type="ChEBI" id="CHEBI:30616"/>
        <dbReference type="ChEBI" id="CHEBI:37575"/>
        <dbReference type="ChEBI" id="CHEBI:58937"/>
        <dbReference type="ChEBI" id="CHEBI:456216"/>
        <dbReference type="EC" id="2.7.4.16"/>
    </reaction>
</comment>
<dbReference type="OrthoDB" id="9802811at2"/>
<feature type="binding site" evidence="2">
    <location>
        <position position="210"/>
    </location>
    <ligand>
        <name>Mg(2+)</name>
        <dbReference type="ChEBI" id="CHEBI:18420"/>
        <label>5</label>
    </ligand>
</feature>
<dbReference type="UniPathway" id="UPA00060">
    <property type="reaction ID" value="UER00142"/>
</dbReference>
<feature type="binding site" evidence="2">
    <location>
        <position position="71"/>
    </location>
    <ligand>
        <name>Mg(2+)</name>
        <dbReference type="ChEBI" id="CHEBI:18420"/>
        <label>4</label>
    </ligand>
</feature>
<comment type="similarity">
    <text evidence="2">Belongs to the thiamine-monophosphate kinase family.</text>
</comment>
<evidence type="ECO:0000259" key="3">
    <source>
        <dbReference type="Pfam" id="PF00586"/>
    </source>
</evidence>
<reference evidence="5 6" key="2">
    <citation type="journal article" date="2011" name="J. Bacteriol.">
        <title>Genomes of three methylotrophs from a single niche uncover genetic and metabolic divergence of Methylophilaceae.</title>
        <authorList>
            <person name="Lapidus A."/>
            <person name="Clum A."/>
            <person name="Labutti K."/>
            <person name="Kaluzhnaya M.G."/>
            <person name="Lim S."/>
            <person name="Beck D.A."/>
            <person name="Glavina Del Rio T."/>
            <person name="Nolan M."/>
            <person name="Mavromatis K."/>
            <person name="Huntemann M."/>
            <person name="Lucas S."/>
            <person name="Lidstrom M.E."/>
            <person name="Ivanova N."/>
            <person name="Chistoserdova L."/>
        </authorList>
    </citation>
    <scope>NUCLEOTIDE SEQUENCE [LARGE SCALE GENOMIC DNA]</scope>
    <source>
        <strain evidence="5 6">301</strain>
    </source>
</reference>
<dbReference type="SUPFAM" id="SSF56042">
    <property type="entry name" value="PurM C-terminal domain-like"/>
    <property type="match status" value="1"/>
</dbReference>
<feature type="binding site" evidence="2">
    <location>
        <position position="26"/>
    </location>
    <ligand>
        <name>Mg(2+)</name>
        <dbReference type="ChEBI" id="CHEBI:18420"/>
        <label>4</label>
    </ligand>
</feature>
<dbReference type="KEGG" id="meh:M301_2175"/>
<feature type="domain" description="PurM-like N-terminal" evidence="3">
    <location>
        <begin position="24"/>
        <end position="134"/>
    </location>
</feature>
<dbReference type="HAMAP" id="MF_02128">
    <property type="entry name" value="TMP_kinase"/>
    <property type="match status" value="1"/>
</dbReference>
<dbReference type="RefSeq" id="WP_013148851.1">
    <property type="nucleotide sequence ID" value="NC_014207.1"/>
</dbReference>
<evidence type="ECO:0000256" key="2">
    <source>
        <dbReference type="HAMAP-Rule" id="MF_02128"/>
    </source>
</evidence>
<keyword evidence="2" id="KW-0547">Nucleotide-binding</keyword>
<dbReference type="InterPro" id="IPR010918">
    <property type="entry name" value="PurM-like_C_dom"/>
</dbReference>
<dbReference type="PANTHER" id="PTHR30270:SF0">
    <property type="entry name" value="THIAMINE-MONOPHOSPHATE KINASE"/>
    <property type="match status" value="1"/>
</dbReference>
<dbReference type="eggNOG" id="COG0611">
    <property type="taxonomic scope" value="Bacteria"/>
</dbReference>
<comment type="caution">
    <text evidence="2">Lacks conserved residue(s) required for the propagation of feature annotation.</text>
</comment>
<feature type="binding site" evidence="2">
    <location>
        <position position="209"/>
    </location>
    <ligand>
        <name>ATP</name>
        <dbReference type="ChEBI" id="CHEBI:30616"/>
    </ligand>
</feature>
<comment type="function">
    <text evidence="2">Catalyzes the ATP-dependent phosphorylation of thiamine-monophosphate (TMP) to form thiamine-pyrophosphate (TPP), the active form of vitamin B1.</text>
</comment>
<feature type="binding site" evidence="2">
    <location>
        <position position="41"/>
    </location>
    <ligand>
        <name>Mg(2+)</name>
        <dbReference type="ChEBI" id="CHEBI:18420"/>
        <label>4</label>
    </ligand>
</feature>
<evidence type="ECO:0000259" key="4">
    <source>
        <dbReference type="Pfam" id="PF02769"/>
    </source>
</evidence>
<dbReference type="Pfam" id="PF00586">
    <property type="entry name" value="AIRS"/>
    <property type="match status" value="1"/>
</dbReference>
<dbReference type="InterPro" id="IPR006283">
    <property type="entry name" value="ThiL-like"/>
</dbReference>
<comment type="miscellaneous">
    <text evidence="2">Reaction mechanism of ThiL seems to utilize a direct, inline transfer of the gamma-phosphate of ATP to TMP rather than a phosphorylated enzyme intermediate.</text>
</comment>
<dbReference type="EC" id="2.7.4.16" evidence="2"/>
<evidence type="ECO:0000313" key="6">
    <source>
        <dbReference type="Proteomes" id="UP000000383"/>
    </source>
</evidence>
<feature type="binding site" evidence="2">
    <location>
        <position position="316"/>
    </location>
    <ligand>
        <name>substrate</name>
    </ligand>
</feature>
<feature type="binding site" evidence="2">
    <location>
        <position position="118"/>
    </location>
    <ligand>
        <name>Mg(2+)</name>
        <dbReference type="ChEBI" id="CHEBI:18420"/>
        <label>1</label>
    </ligand>
</feature>
<dbReference type="SUPFAM" id="SSF55326">
    <property type="entry name" value="PurM N-terminal domain-like"/>
    <property type="match status" value="1"/>
</dbReference>
<feature type="binding site" evidence="2">
    <location>
        <position position="71"/>
    </location>
    <ligand>
        <name>Mg(2+)</name>
        <dbReference type="ChEBI" id="CHEBI:18420"/>
        <label>3</label>
    </ligand>
</feature>
<feature type="binding site" evidence="2">
    <location>
        <position position="71"/>
    </location>
    <ligand>
        <name>Mg(2+)</name>
        <dbReference type="ChEBI" id="CHEBI:18420"/>
        <label>2</label>
    </ligand>
</feature>
<dbReference type="EMBL" id="CP002056">
    <property type="protein sequence ID" value="ADI30543.1"/>
    <property type="molecule type" value="Genomic_DNA"/>
</dbReference>
<dbReference type="InterPro" id="IPR036921">
    <property type="entry name" value="PurM-like_N_sf"/>
</dbReference>
<dbReference type="Proteomes" id="UP000000383">
    <property type="component" value="Chromosome"/>
</dbReference>
<proteinExistence type="inferred from homology"/>
<dbReference type="AlphaFoldDB" id="D7DL72"/>
<feature type="domain" description="PurM-like C-terminal" evidence="4">
    <location>
        <begin position="146"/>
        <end position="301"/>
    </location>
</feature>
<protein>
    <recommendedName>
        <fullName evidence="2">Thiamine-monophosphate kinase</fullName>
        <shortName evidence="2">TMP kinase</shortName>
        <shortName evidence="2">Thiamine-phosphate kinase</shortName>
        <ecNumber evidence="2">2.7.4.16</ecNumber>
    </recommendedName>
</protein>
<dbReference type="NCBIfam" id="TIGR01379">
    <property type="entry name" value="thiL"/>
    <property type="match status" value="1"/>
</dbReference>
<keyword evidence="2" id="KW-0067">ATP-binding</keyword>
<name>D7DL72_METV0</name>
<keyword evidence="2" id="KW-0460">Magnesium</keyword>
<feature type="binding site" evidence="2">
    <location>
        <position position="26"/>
    </location>
    <ligand>
        <name>Mg(2+)</name>
        <dbReference type="ChEBI" id="CHEBI:18420"/>
        <label>3</label>
    </ligand>
</feature>
<dbReference type="GO" id="GO:0009228">
    <property type="term" value="P:thiamine biosynthetic process"/>
    <property type="evidence" value="ECO:0007669"/>
    <property type="project" value="UniProtKB-KW"/>
</dbReference>
<keyword evidence="2 5" id="KW-0808">Transferase</keyword>
<dbReference type="HOGENOM" id="CLU_046964_3_0_4"/>
<feature type="binding site" evidence="2">
    <location>
        <position position="50"/>
    </location>
    <ligand>
        <name>substrate</name>
    </ligand>
</feature>
<dbReference type="GO" id="GO:0000287">
    <property type="term" value="F:magnesium ion binding"/>
    <property type="evidence" value="ECO:0007669"/>
    <property type="project" value="UniProtKB-UniRule"/>
</dbReference>
<feature type="binding site" evidence="2">
    <location>
        <position position="43"/>
    </location>
    <ligand>
        <name>Mg(2+)</name>
        <dbReference type="ChEBI" id="CHEBI:18420"/>
        <label>1</label>
    </ligand>
</feature>
<dbReference type="GO" id="GO:0005524">
    <property type="term" value="F:ATP binding"/>
    <property type="evidence" value="ECO:0007669"/>
    <property type="project" value="UniProtKB-UniRule"/>
</dbReference>
<sequence>MTPEFNLIKQYFTRATRDTKLGVGDDAALISLTTGMELAISADMLVAGTHFFTDCDAYQLGWKSLAVNISDMAAMGANPKWATLAIALPEINASWLAEFSRGFFACADNFSVDLIGGDTTRGPLIISVQIMGEVPIGKAIKRGGAKVGDEIWVSGKLGDAAIALQHMLGKITLPIDVLTSCAKALHEPQPRVTLGLALQDIANSAIDVSDGLLADLGHILEQSNIGAALELKRIPHSTFVDFPIDLRDESLRKMVLAGGDDYELCFTAPAEKHAEIVKLSETTKLQLSCVGHVTSDTGLVLHGLDNEILNIKETGFDHFS</sequence>
<dbReference type="Pfam" id="PF02769">
    <property type="entry name" value="AIRS_C"/>
    <property type="match status" value="1"/>
</dbReference>
<comment type="pathway">
    <text evidence="2">Cofactor biosynthesis; thiamine diphosphate biosynthesis; thiamine diphosphate from thiamine phosphate: step 1/1.</text>
</comment>